<dbReference type="Gene3D" id="3.30.420.130">
    <property type="entry name" value="Dinitrogenase iron-molybdenum cofactor biosynthesis domain"/>
    <property type="match status" value="1"/>
</dbReference>
<dbReference type="AlphaFoldDB" id="A0A8A0RNL1"/>
<dbReference type="PANTHER" id="PTHR42983:SF1">
    <property type="entry name" value="IRON-MOLYBDENUM PROTEIN"/>
    <property type="match status" value="1"/>
</dbReference>
<dbReference type="EMBL" id="CP059066">
    <property type="protein sequence ID" value="QSQ09434.1"/>
    <property type="molecule type" value="Genomic_DNA"/>
</dbReference>
<name>A0A8A0RNL1_9FIRM</name>
<dbReference type="KEGG" id="kme:H0A61_01797"/>
<organism evidence="2 3">
    <name type="scientific">Koleobacter methoxysyntrophicus</name>
    <dbReference type="NCBI Taxonomy" id="2751313"/>
    <lineage>
        <taxon>Bacteria</taxon>
        <taxon>Bacillati</taxon>
        <taxon>Bacillota</taxon>
        <taxon>Clostridia</taxon>
        <taxon>Koleobacterales</taxon>
        <taxon>Koleobacteraceae</taxon>
        <taxon>Koleobacter</taxon>
    </lineage>
</organism>
<protein>
    <recommendedName>
        <fullName evidence="1">Dinitrogenase iron-molybdenum cofactor biosynthesis domain-containing protein</fullName>
    </recommendedName>
</protein>
<evidence type="ECO:0000313" key="2">
    <source>
        <dbReference type="EMBL" id="QSQ09434.1"/>
    </source>
</evidence>
<dbReference type="CDD" id="cd00851">
    <property type="entry name" value="MTH1175"/>
    <property type="match status" value="1"/>
</dbReference>
<dbReference type="InterPro" id="IPR036105">
    <property type="entry name" value="DiNase_FeMo-co_biosyn_sf"/>
</dbReference>
<evidence type="ECO:0000313" key="3">
    <source>
        <dbReference type="Proteomes" id="UP000662904"/>
    </source>
</evidence>
<proteinExistence type="predicted"/>
<gene>
    <name evidence="2" type="ORF">H0A61_01797</name>
</gene>
<accession>A0A8A0RNL1</accession>
<dbReference type="InterPro" id="IPR003731">
    <property type="entry name" value="Di-Nase_FeMo-co_biosynth"/>
</dbReference>
<dbReference type="Pfam" id="PF02579">
    <property type="entry name" value="Nitro_FeMo-Co"/>
    <property type="match status" value="1"/>
</dbReference>
<reference evidence="2" key="1">
    <citation type="submission" date="2020-07" db="EMBL/GenBank/DDBJ databases">
        <title>Koleobacter methoxysyntrophicus gen. nov., sp. nov., a novel anaerobic bacterium isolated from deep subsurface oil field and proposal of Koleobacterales ord. nov. in the phylum Firmicutes.</title>
        <authorList>
            <person name="Sakamoto S."/>
            <person name="Tamaki H."/>
        </authorList>
    </citation>
    <scope>NUCLEOTIDE SEQUENCE</scope>
    <source>
        <strain evidence="2">NRmbB1</strain>
    </source>
</reference>
<dbReference type="SUPFAM" id="SSF53146">
    <property type="entry name" value="Nitrogenase accessory factor-like"/>
    <property type="match status" value="1"/>
</dbReference>
<dbReference type="RefSeq" id="WP_206706791.1">
    <property type="nucleotide sequence ID" value="NZ_CP059066.1"/>
</dbReference>
<feature type="domain" description="Dinitrogenase iron-molybdenum cofactor biosynthesis" evidence="1">
    <location>
        <begin position="9"/>
        <end position="96"/>
    </location>
</feature>
<sequence>MKIAIATDNGMVAAHFGRCPEYTIVDIEGKKIIKSEVIPNPGHEPGFLPRYLAEREVDCIIAGGMGPRAQGLFAQNNIETVIGVTGKVDNVVSDFINGRLQKGESSCNHGVEGHRSCDH</sequence>
<dbReference type="InterPro" id="IPR033913">
    <property type="entry name" value="MTH1175_dom"/>
</dbReference>
<keyword evidence="3" id="KW-1185">Reference proteome</keyword>
<evidence type="ECO:0000259" key="1">
    <source>
        <dbReference type="Pfam" id="PF02579"/>
    </source>
</evidence>
<dbReference type="Proteomes" id="UP000662904">
    <property type="component" value="Chromosome"/>
</dbReference>
<dbReference type="PANTHER" id="PTHR42983">
    <property type="entry name" value="DINITROGENASE IRON-MOLYBDENUM COFACTOR PROTEIN-RELATED"/>
    <property type="match status" value="1"/>
</dbReference>